<feature type="transmembrane region" description="Helical" evidence="3">
    <location>
        <begin position="488"/>
        <end position="510"/>
    </location>
</feature>
<evidence type="ECO:0008006" key="6">
    <source>
        <dbReference type="Google" id="ProtNLM"/>
    </source>
</evidence>
<dbReference type="PANTHER" id="PTHR32309">
    <property type="entry name" value="TYROSINE-PROTEIN KINASE"/>
    <property type="match status" value="1"/>
</dbReference>
<organism evidence="4 5">
    <name type="scientific">Piscinibacter gummiphilus</name>
    <dbReference type="NCBI Taxonomy" id="946333"/>
    <lineage>
        <taxon>Bacteria</taxon>
        <taxon>Pseudomonadati</taxon>
        <taxon>Pseudomonadota</taxon>
        <taxon>Betaproteobacteria</taxon>
        <taxon>Burkholderiales</taxon>
        <taxon>Sphaerotilaceae</taxon>
        <taxon>Piscinibacter</taxon>
    </lineage>
</organism>
<accession>A0A1W6LDI4</accession>
<dbReference type="Proteomes" id="UP000193427">
    <property type="component" value="Chromosome"/>
</dbReference>
<evidence type="ECO:0000313" key="4">
    <source>
        <dbReference type="EMBL" id="ARN22238.1"/>
    </source>
</evidence>
<sequence length="514" mass="57933">MQIFLTMLRYDVRRMWDRRWLAATIAWGLALVLGLLVFLVRDRYEASARIYVDTQTVLKPLMAGLAFQPDIDQQVRMLARTLISRPNVERLFQNPHIGLEQPEASQYDRQLEKLKDSIKVSPSGSGNLFAITYRDSDPARAQRLVEALVSIFVESSADTKKRDSTEASRFIEEQIKDYEAKLVHAENRLKDFKIQNFGVTGTANQDHFTRLASLSDEVAKLRLELSSAEQSRDALKRELQNEDPQLPPESLPSVAAQPSELEQRLQAQYRVLDELLRRYTDDHPDVISARRMIASIERQIKEEAEGKAKGNGRGRGAAATNPVYQRLRVSLAEAEANIASLRSQLTVQQGRLEQVRALANRMPQVEADLAQLNRDYDIVRKNYEQLVSRREAASLGVKIDQSSQLADFRIVEPPRVAPTPVFPSRKVLAVLAMFASLALAGAAVFGLGRLRPTVDSLAVLQQLSDRPILGSVSLIRGPEQRSRRKRDIYRFAGVMGVFLALHVVWVVLIARHGL</sequence>
<dbReference type="InterPro" id="IPR050445">
    <property type="entry name" value="Bact_polysacc_biosynth/exp"/>
</dbReference>
<feature type="coiled-coil region" evidence="1">
    <location>
        <begin position="324"/>
        <end position="389"/>
    </location>
</feature>
<feature type="transmembrane region" description="Helical" evidence="3">
    <location>
        <begin position="427"/>
        <end position="447"/>
    </location>
</feature>
<dbReference type="STRING" id="946333.A4W93_21345"/>
<keyword evidence="1" id="KW-0175">Coiled coil</keyword>
<dbReference type="InterPro" id="IPR014345">
    <property type="entry name" value="XrtA_polysacc_chain"/>
</dbReference>
<keyword evidence="3" id="KW-0812">Transmembrane</keyword>
<evidence type="ECO:0000256" key="1">
    <source>
        <dbReference type="SAM" id="Coils"/>
    </source>
</evidence>
<reference evidence="4 5" key="1">
    <citation type="submission" date="2016-04" db="EMBL/GenBank/DDBJ databases">
        <title>Complete genome sequence of natural rubber-degrading, novel Gram-negative bacterium, Rhizobacter gummiphilus strain NS21.</title>
        <authorList>
            <person name="Tabata M."/>
            <person name="Kasai D."/>
            <person name="Fukuda M."/>
        </authorList>
    </citation>
    <scope>NUCLEOTIDE SEQUENCE [LARGE SCALE GENOMIC DNA]</scope>
    <source>
        <strain evidence="4 5">NS21</strain>
    </source>
</reference>
<evidence type="ECO:0000256" key="2">
    <source>
        <dbReference type="SAM" id="MobiDB-lite"/>
    </source>
</evidence>
<dbReference type="RefSeq" id="WP_085752536.1">
    <property type="nucleotide sequence ID" value="NZ_BSPR01000006.1"/>
</dbReference>
<dbReference type="KEGG" id="rgu:A4W93_21345"/>
<name>A0A1W6LDI4_9BURK</name>
<feature type="transmembrane region" description="Helical" evidence="3">
    <location>
        <begin position="20"/>
        <end position="40"/>
    </location>
</feature>
<dbReference type="GO" id="GO:0005886">
    <property type="term" value="C:plasma membrane"/>
    <property type="evidence" value="ECO:0007669"/>
    <property type="project" value="TreeGrafter"/>
</dbReference>
<protein>
    <recommendedName>
        <fullName evidence="6">Chain length-determining protein</fullName>
    </recommendedName>
</protein>
<evidence type="ECO:0000313" key="5">
    <source>
        <dbReference type="Proteomes" id="UP000193427"/>
    </source>
</evidence>
<keyword evidence="5" id="KW-1185">Reference proteome</keyword>
<feature type="region of interest" description="Disordered" evidence="2">
    <location>
        <begin position="232"/>
        <end position="253"/>
    </location>
</feature>
<dbReference type="NCBIfam" id="TIGR03007">
    <property type="entry name" value="pepcterm_ChnLen"/>
    <property type="match status" value="1"/>
</dbReference>
<evidence type="ECO:0000256" key="3">
    <source>
        <dbReference type="SAM" id="Phobius"/>
    </source>
</evidence>
<dbReference type="PANTHER" id="PTHR32309:SF13">
    <property type="entry name" value="FERRIC ENTEROBACTIN TRANSPORT PROTEIN FEPE"/>
    <property type="match status" value="1"/>
</dbReference>
<dbReference type="EMBL" id="CP015118">
    <property type="protein sequence ID" value="ARN22238.1"/>
    <property type="molecule type" value="Genomic_DNA"/>
</dbReference>
<dbReference type="OrthoDB" id="9795292at2"/>
<dbReference type="AlphaFoldDB" id="A0A1W6LDI4"/>
<gene>
    <name evidence="4" type="ORF">A4W93_21345</name>
</gene>
<dbReference type="GO" id="GO:0004713">
    <property type="term" value="F:protein tyrosine kinase activity"/>
    <property type="evidence" value="ECO:0007669"/>
    <property type="project" value="TreeGrafter"/>
</dbReference>
<keyword evidence="3" id="KW-1133">Transmembrane helix</keyword>
<keyword evidence="3" id="KW-0472">Membrane</keyword>
<proteinExistence type="predicted"/>